<dbReference type="EMBL" id="UINC01212076">
    <property type="protein sequence ID" value="SVE36241.1"/>
    <property type="molecule type" value="Genomic_DNA"/>
</dbReference>
<gene>
    <name evidence="1" type="ORF">METZ01_LOCUS489095</name>
</gene>
<protein>
    <submittedName>
        <fullName evidence="1">Uncharacterized protein</fullName>
    </submittedName>
</protein>
<reference evidence="1" key="1">
    <citation type="submission" date="2018-05" db="EMBL/GenBank/DDBJ databases">
        <authorList>
            <person name="Lanie J.A."/>
            <person name="Ng W.-L."/>
            <person name="Kazmierczak K.M."/>
            <person name="Andrzejewski T.M."/>
            <person name="Davidsen T.M."/>
            <person name="Wayne K.J."/>
            <person name="Tettelin H."/>
            <person name="Glass J.I."/>
            <person name="Rusch D."/>
            <person name="Podicherti R."/>
            <person name="Tsui H.-C.T."/>
            <person name="Winkler M.E."/>
        </authorList>
    </citation>
    <scope>NUCLEOTIDE SEQUENCE</scope>
</reference>
<organism evidence="1">
    <name type="scientific">marine metagenome</name>
    <dbReference type="NCBI Taxonomy" id="408172"/>
    <lineage>
        <taxon>unclassified sequences</taxon>
        <taxon>metagenomes</taxon>
        <taxon>ecological metagenomes</taxon>
    </lineage>
</organism>
<accession>A0A383CVP8</accession>
<evidence type="ECO:0000313" key="1">
    <source>
        <dbReference type="EMBL" id="SVE36241.1"/>
    </source>
</evidence>
<proteinExistence type="predicted"/>
<feature type="non-terminal residue" evidence="1">
    <location>
        <position position="1"/>
    </location>
</feature>
<name>A0A383CVP8_9ZZZZ</name>
<dbReference type="Gene3D" id="2.60.40.1930">
    <property type="match status" value="1"/>
</dbReference>
<dbReference type="AlphaFoldDB" id="A0A383CVP8"/>
<sequence length="220" mass="23415">PPEAEPPVSISIGIGNTEYNLNEIITVSVNLSNISDNQQVIIDVLDPEGTPVVIRAMTVSPNSSSSIDFKVSENSLTGNYKIVASVTTGGTTVTESIYFKIKSQYNQFQIASVEVTDQQGNPSTLNRGDMAYVKVTLTSDISIEPLVTVNLFDAELTTLGVGSIKSPLNHGESEMILSFLIPNDAALGDADIFVNAFTNWVSSGGIPLTPEFSITAEISP</sequence>